<keyword evidence="4" id="KW-1133">Transmembrane helix</keyword>
<proteinExistence type="inferred from homology"/>
<dbReference type="PANTHER" id="PTHR12385">
    <property type="entry name" value="CHOLINE TRANSPORTER-LIKE (SLC FAMILY 44)"/>
    <property type="match status" value="1"/>
</dbReference>
<evidence type="ECO:0000256" key="1">
    <source>
        <dbReference type="ARBA" id="ARBA00004141"/>
    </source>
</evidence>
<dbReference type="GO" id="GO:0022857">
    <property type="term" value="F:transmembrane transporter activity"/>
    <property type="evidence" value="ECO:0007669"/>
    <property type="project" value="UniProtKB-UniRule"/>
</dbReference>
<reference evidence="9" key="1">
    <citation type="submission" date="2016-04" db="UniProtKB">
        <authorList>
            <consortium name="WormBaseParasite"/>
        </authorList>
    </citation>
    <scope>IDENTIFICATION</scope>
</reference>
<dbReference type="GO" id="GO:0005886">
    <property type="term" value="C:plasma membrane"/>
    <property type="evidence" value="ECO:0007669"/>
    <property type="project" value="UniProtKB-SubCell"/>
</dbReference>
<protein>
    <recommendedName>
        <fullName evidence="6">Choline transporter-like protein</fullName>
    </recommendedName>
</protein>
<comment type="subcellular location">
    <subcellularLocation>
        <location evidence="6">Cell membrane</location>
        <topology evidence="6">Multi-pass membrane protein</topology>
    </subcellularLocation>
    <subcellularLocation>
        <location evidence="1">Membrane</location>
        <topology evidence="1">Multi-pass membrane protein</topology>
    </subcellularLocation>
</comment>
<dbReference type="InterPro" id="IPR007603">
    <property type="entry name" value="Choline_transptr-like"/>
</dbReference>
<dbReference type="PANTHER" id="PTHR12385:SF12">
    <property type="entry name" value="CHOLINE TRANSPORTER-LIKE PROTEIN"/>
    <property type="match status" value="1"/>
</dbReference>
<reference evidence="7 8" key="2">
    <citation type="submission" date="2018-11" db="EMBL/GenBank/DDBJ databases">
        <authorList>
            <consortium name="Pathogen Informatics"/>
        </authorList>
    </citation>
    <scope>NUCLEOTIDE SEQUENCE [LARGE SCALE GENOMIC DNA]</scope>
    <source>
        <strain evidence="7 8">Costa Rica</strain>
    </source>
</reference>
<evidence type="ECO:0000313" key="7">
    <source>
        <dbReference type="EMBL" id="VDM55854.1"/>
    </source>
</evidence>
<comment type="similarity">
    <text evidence="2 6">Belongs to the CTL (choline transporter-like) family.</text>
</comment>
<comment type="function">
    <text evidence="6">Choline transporter.</text>
</comment>
<keyword evidence="8" id="KW-1185">Reference proteome</keyword>
<evidence type="ECO:0000256" key="6">
    <source>
        <dbReference type="RuleBase" id="RU368066"/>
    </source>
</evidence>
<dbReference type="OrthoDB" id="420519at2759"/>
<sequence length="632" mass="71560">METGDPYRVIFGSDSFGNTCGRNNGPIWIRSNKTGSKKKFKFSGQNMTERKFMFPLNVSRIFDTIWVCIRQCPKKSILNYEDVRILAEEGHNSLCVDYDSALNVTKQTVRFGICPQLPILKSVDIMNRCIPENLLDFGKELFKKVVIHMDLIRGYLHDIIDASPYLLQMCLVALVLSLVLVFLLRFFAAMIISFIYLAVVMLAIGFSACVWYAFWRVCLKTETDGRNITSSEMVRTEKIPSSRHPVTAAVLDFDFDELLGYNNITTITLLAISIAATAVSVFVISFVWCVFPRSKKMVRLFKGASLALSAMPSLLLQPLLSAFLILILAIYTISVVLVLFTAGDMVSRRVSNGGNKEETILVIETNMTRTTKLMVFYQFLGFVWVSEFLMACQRLFIAGAVSMYYFDVLSMSRRFASTEPRSPVRSSLFNLLRYHLGSAALGAFIIVLVRVPRYVIIWSLSRMRSVENVIIKKILSVFICILSCIENCLQYINYNVFTVISYSGFSFCPAAKMAVNHLLDNAVDVAALNSVGDMVLFLTKCLVAFATTFCTFLRMEELWPSLSHPWFPLLIMFLCSYQIANCLLSVYEMAIDTIMLCCAEELVLLRDNPEMAQQFRVSFSKGLLYEVLLSFN</sequence>
<dbReference type="Proteomes" id="UP000267027">
    <property type="component" value="Unassembled WGS sequence"/>
</dbReference>
<evidence type="ECO:0000256" key="4">
    <source>
        <dbReference type="ARBA" id="ARBA00022989"/>
    </source>
</evidence>
<evidence type="ECO:0000313" key="9">
    <source>
        <dbReference type="WBParaSite" id="ACOC_0000426801-mRNA-1"/>
    </source>
</evidence>
<keyword evidence="3" id="KW-0812">Transmembrane</keyword>
<evidence type="ECO:0000256" key="2">
    <source>
        <dbReference type="ARBA" id="ARBA00007168"/>
    </source>
</evidence>
<evidence type="ECO:0000256" key="5">
    <source>
        <dbReference type="ARBA" id="ARBA00023136"/>
    </source>
</evidence>
<dbReference type="AlphaFoldDB" id="A0A158PFQ1"/>
<name>A0A158PFQ1_ANGCS</name>
<dbReference type="WBParaSite" id="ACOC_0000426801-mRNA-1">
    <property type="protein sequence ID" value="ACOC_0000426801-mRNA-1"/>
    <property type="gene ID" value="ACOC_0000426801"/>
</dbReference>
<dbReference type="STRING" id="334426.A0A158PFQ1"/>
<dbReference type="EMBL" id="UYYA01003810">
    <property type="protein sequence ID" value="VDM55854.1"/>
    <property type="molecule type" value="Genomic_DNA"/>
</dbReference>
<organism evidence="9">
    <name type="scientific">Angiostrongylus costaricensis</name>
    <name type="common">Nematode worm</name>
    <dbReference type="NCBI Taxonomy" id="334426"/>
    <lineage>
        <taxon>Eukaryota</taxon>
        <taxon>Metazoa</taxon>
        <taxon>Ecdysozoa</taxon>
        <taxon>Nematoda</taxon>
        <taxon>Chromadorea</taxon>
        <taxon>Rhabditida</taxon>
        <taxon>Rhabditina</taxon>
        <taxon>Rhabditomorpha</taxon>
        <taxon>Strongyloidea</taxon>
        <taxon>Metastrongylidae</taxon>
        <taxon>Angiostrongylus</taxon>
    </lineage>
</organism>
<dbReference type="OMA" id="IEQRSCT"/>
<dbReference type="Pfam" id="PF04515">
    <property type="entry name" value="Choline_transpo"/>
    <property type="match status" value="1"/>
</dbReference>
<keyword evidence="5" id="KW-0472">Membrane</keyword>
<gene>
    <name evidence="7" type="ORF">ACOC_LOCUS4269</name>
</gene>
<accession>A0A158PFQ1</accession>
<evidence type="ECO:0000256" key="3">
    <source>
        <dbReference type="ARBA" id="ARBA00022692"/>
    </source>
</evidence>
<evidence type="ECO:0000313" key="8">
    <source>
        <dbReference type="Proteomes" id="UP000267027"/>
    </source>
</evidence>